<dbReference type="PROSITE" id="PS00723">
    <property type="entry name" value="POLYPRENYL_SYNTHASE_1"/>
    <property type="match status" value="1"/>
</dbReference>
<dbReference type="SUPFAM" id="SSF48576">
    <property type="entry name" value="Terpenoid synthases"/>
    <property type="match status" value="1"/>
</dbReference>
<dbReference type="EC" id="2.5.1.1" evidence="7"/>
<dbReference type="SFLD" id="SFLDG01017">
    <property type="entry name" value="Polyprenyl_Transferase_Like"/>
    <property type="match status" value="1"/>
</dbReference>
<dbReference type="EC" id="2.5.1.29" evidence="7"/>
<dbReference type="GO" id="GO:0004161">
    <property type="term" value="F:dimethylallyltranstransferase activity"/>
    <property type="evidence" value="ECO:0007669"/>
    <property type="project" value="UniProtKB-EC"/>
</dbReference>
<organism evidence="7 8">
    <name type="scientific">Crossiella cryophila</name>
    <dbReference type="NCBI Taxonomy" id="43355"/>
    <lineage>
        <taxon>Bacteria</taxon>
        <taxon>Bacillati</taxon>
        <taxon>Actinomycetota</taxon>
        <taxon>Actinomycetes</taxon>
        <taxon>Pseudonocardiales</taxon>
        <taxon>Pseudonocardiaceae</taxon>
        <taxon>Crossiella</taxon>
    </lineage>
</organism>
<dbReference type="InterPro" id="IPR000092">
    <property type="entry name" value="Polyprenyl_synt"/>
</dbReference>
<protein>
    <submittedName>
        <fullName evidence="7">Geranylgeranyl diphosphate synthase type I</fullName>
        <ecNumber evidence="7">2.5.1.1</ecNumber>
        <ecNumber evidence="7">2.5.1.10</ecNumber>
        <ecNumber evidence="7">2.5.1.29</ecNumber>
    </submittedName>
</protein>
<dbReference type="EC" id="2.5.1.10" evidence="7"/>
<dbReference type="GO" id="GO:0046872">
    <property type="term" value="F:metal ion binding"/>
    <property type="evidence" value="ECO:0007669"/>
    <property type="project" value="UniProtKB-KW"/>
</dbReference>
<dbReference type="RefSeq" id="WP_185008017.1">
    <property type="nucleotide sequence ID" value="NZ_BAAAUI010000008.1"/>
</dbReference>
<dbReference type="SFLD" id="SFLDS00005">
    <property type="entry name" value="Isoprenoid_Synthase_Type_I"/>
    <property type="match status" value="1"/>
</dbReference>
<keyword evidence="4" id="KW-0479">Metal-binding</keyword>
<dbReference type="InterPro" id="IPR008949">
    <property type="entry name" value="Isoprenoid_synthase_dom_sf"/>
</dbReference>
<evidence type="ECO:0000256" key="5">
    <source>
        <dbReference type="ARBA" id="ARBA00022842"/>
    </source>
</evidence>
<evidence type="ECO:0000256" key="4">
    <source>
        <dbReference type="ARBA" id="ARBA00022723"/>
    </source>
</evidence>
<evidence type="ECO:0000256" key="3">
    <source>
        <dbReference type="ARBA" id="ARBA00022679"/>
    </source>
</evidence>
<dbReference type="AlphaFoldDB" id="A0A7W7FXL6"/>
<comment type="caution">
    <text evidence="7">The sequence shown here is derived from an EMBL/GenBank/DDBJ whole genome shotgun (WGS) entry which is preliminary data.</text>
</comment>
<evidence type="ECO:0000313" key="8">
    <source>
        <dbReference type="Proteomes" id="UP000533598"/>
    </source>
</evidence>
<dbReference type="GO" id="GO:0004337">
    <property type="term" value="F:(2E,6E)-farnesyl diphosphate synthase activity"/>
    <property type="evidence" value="ECO:0007669"/>
    <property type="project" value="UniProtKB-EC"/>
</dbReference>
<comment type="cofactor">
    <cofactor evidence="1">
        <name>Mg(2+)</name>
        <dbReference type="ChEBI" id="CHEBI:18420"/>
    </cofactor>
</comment>
<reference evidence="7 8" key="1">
    <citation type="submission" date="2020-08" db="EMBL/GenBank/DDBJ databases">
        <title>Sequencing the genomes of 1000 actinobacteria strains.</title>
        <authorList>
            <person name="Klenk H.-P."/>
        </authorList>
    </citation>
    <scope>NUCLEOTIDE SEQUENCE [LARGE SCALE GENOMIC DNA]</scope>
    <source>
        <strain evidence="7 8">DSM 44230</strain>
    </source>
</reference>
<name>A0A7W7FXL6_9PSEU</name>
<dbReference type="Proteomes" id="UP000533598">
    <property type="component" value="Unassembled WGS sequence"/>
</dbReference>
<dbReference type="Gene3D" id="1.10.600.10">
    <property type="entry name" value="Farnesyl Diphosphate Synthase"/>
    <property type="match status" value="1"/>
</dbReference>
<proteinExistence type="inferred from homology"/>
<comment type="similarity">
    <text evidence="2 6">Belongs to the FPP/GGPP synthase family.</text>
</comment>
<gene>
    <name evidence="7" type="ORF">HNR67_007560</name>
</gene>
<dbReference type="InterPro" id="IPR033749">
    <property type="entry name" value="Polyprenyl_synt_CS"/>
</dbReference>
<evidence type="ECO:0000313" key="7">
    <source>
        <dbReference type="EMBL" id="MBB4681442.1"/>
    </source>
</evidence>
<dbReference type="EMBL" id="JACHMH010000001">
    <property type="protein sequence ID" value="MBB4681442.1"/>
    <property type="molecule type" value="Genomic_DNA"/>
</dbReference>
<sequence length="335" mass="35672">MSTTTPVDFGADDLVLSTELANSLADRWRLDDDRLGEICRYALLPPGKLLRPMLLVESAVAVGGTRYGVLPAAVGAESGHTASLVHDDIIDQDELRRGRPAVHVRYGVDDAIVTGDALLFDLFAGLAGCRYRGVAEARIVDALAEVARCGVELCRGQMLEAELTRDRCFDAARYRRMVHLKTAALFRGACVSGALLAGGSAEEVAALRRYADELGIAYQIQDDLLGYLSVPAVTGKPQASDARNGRITMPLILAGQAGGPAARRAIERQLCGGGDAAARHARLRRIVAGSGALDEARDLVREAVGRAGSALAVLPPGASRTRLRRVAELLLDRDR</sequence>
<evidence type="ECO:0000256" key="2">
    <source>
        <dbReference type="ARBA" id="ARBA00006706"/>
    </source>
</evidence>
<dbReference type="PANTHER" id="PTHR12001">
    <property type="entry name" value="GERANYLGERANYL PYROPHOSPHATE SYNTHASE"/>
    <property type="match status" value="1"/>
</dbReference>
<evidence type="ECO:0000256" key="1">
    <source>
        <dbReference type="ARBA" id="ARBA00001946"/>
    </source>
</evidence>
<dbReference type="Pfam" id="PF00348">
    <property type="entry name" value="polyprenyl_synt"/>
    <property type="match status" value="1"/>
</dbReference>
<keyword evidence="3 6" id="KW-0808">Transferase</keyword>
<dbReference type="GO" id="GO:0008299">
    <property type="term" value="P:isoprenoid biosynthetic process"/>
    <property type="evidence" value="ECO:0007669"/>
    <property type="project" value="InterPro"/>
</dbReference>
<keyword evidence="8" id="KW-1185">Reference proteome</keyword>
<dbReference type="PROSITE" id="PS00444">
    <property type="entry name" value="POLYPRENYL_SYNTHASE_2"/>
    <property type="match status" value="1"/>
</dbReference>
<dbReference type="GO" id="GO:0004311">
    <property type="term" value="F:geranylgeranyl diphosphate synthase activity"/>
    <property type="evidence" value="ECO:0007669"/>
    <property type="project" value="UniProtKB-EC"/>
</dbReference>
<dbReference type="CDD" id="cd00685">
    <property type="entry name" value="Trans_IPPS_HT"/>
    <property type="match status" value="1"/>
</dbReference>
<dbReference type="PANTHER" id="PTHR12001:SF85">
    <property type="entry name" value="SHORT CHAIN ISOPRENYL DIPHOSPHATE SYNTHASE"/>
    <property type="match status" value="1"/>
</dbReference>
<evidence type="ECO:0000256" key="6">
    <source>
        <dbReference type="RuleBase" id="RU004466"/>
    </source>
</evidence>
<keyword evidence="5" id="KW-0460">Magnesium</keyword>
<accession>A0A7W7FXL6</accession>